<protein>
    <submittedName>
        <fullName evidence="1">Uncharacterized protein</fullName>
    </submittedName>
</protein>
<reference evidence="1 2" key="2">
    <citation type="journal article" date="2017" name="Int. J. Syst. Evol. Microbiol.">
        <title>Gordonia phthalatica sp. nov., a di-n-butyl phthalate-degrading bacterium isolated from activated sludge.</title>
        <authorList>
            <person name="Jin D."/>
            <person name="Kong X."/>
            <person name="Jia M."/>
            <person name="Yu X."/>
            <person name="Wang X."/>
            <person name="Zhuang X."/>
            <person name="Deng Y."/>
            <person name="Bai Z."/>
        </authorList>
    </citation>
    <scope>NUCLEOTIDE SEQUENCE [LARGE SCALE GENOMIC DNA]</scope>
    <source>
        <strain evidence="1 2">QH-11</strain>
    </source>
</reference>
<dbReference type="PATRIC" id="fig|1136941.3.peg.143"/>
<organism evidence="1 2">
    <name type="scientific">Gordonia phthalatica</name>
    <dbReference type="NCBI Taxonomy" id="1136941"/>
    <lineage>
        <taxon>Bacteria</taxon>
        <taxon>Bacillati</taxon>
        <taxon>Actinomycetota</taxon>
        <taxon>Actinomycetes</taxon>
        <taxon>Mycobacteriales</taxon>
        <taxon>Gordoniaceae</taxon>
        <taxon>Gordonia</taxon>
    </lineage>
</organism>
<dbReference type="AlphaFoldDB" id="A0A0N9NCU3"/>
<keyword evidence="2" id="KW-1185">Reference proteome</keyword>
<dbReference type="KEGG" id="goq:ACH46_00705"/>
<proteinExistence type="predicted"/>
<accession>A0A0N9NCU3</accession>
<name>A0A0N9NCU3_9ACTN</name>
<sequence length="64" mass="6794">MPEPGRYPVLDYGKSAVLYSPQGLVVCSSAFDGVTCRKQGTTRAADGFFFSKQFVGSLAAKPTS</sequence>
<dbReference type="EMBL" id="CP011853">
    <property type="protein sequence ID" value="ALG83296.1"/>
    <property type="molecule type" value="Genomic_DNA"/>
</dbReference>
<gene>
    <name evidence="1" type="ORF">ACH46_00705</name>
</gene>
<dbReference type="Proteomes" id="UP000063789">
    <property type="component" value="Chromosome"/>
</dbReference>
<evidence type="ECO:0000313" key="2">
    <source>
        <dbReference type="Proteomes" id="UP000063789"/>
    </source>
</evidence>
<reference evidence="2" key="1">
    <citation type="submission" date="2015-06" db="EMBL/GenBank/DDBJ databases">
        <title>Complete genome sequence and metabolic analysis of phthalate degradation pathway in Gordonia sp. QH-11.</title>
        <authorList>
            <person name="Jin D."/>
            <person name="Kong X."/>
            <person name="Bai Z."/>
        </authorList>
    </citation>
    <scope>NUCLEOTIDE SEQUENCE [LARGE SCALE GENOMIC DNA]</scope>
    <source>
        <strain evidence="2">QH-11</strain>
    </source>
</reference>
<evidence type="ECO:0000313" key="1">
    <source>
        <dbReference type="EMBL" id="ALG83296.1"/>
    </source>
</evidence>